<dbReference type="Proteomes" id="UP000603545">
    <property type="component" value="Unassembled WGS sequence"/>
</dbReference>
<evidence type="ECO:0000313" key="8">
    <source>
        <dbReference type="EMBL" id="MBC8198758.1"/>
    </source>
</evidence>
<reference evidence="8 9" key="1">
    <citation type="submission" date="2020-08" db="EMBL/GenBank/DDBJ databases">
        <title>Bridging the membrane lipid divide: bacteria of the FCB group superphylum have the potential to synthesize archaeal ether lipids.</title>
        <authorList>
            <person name="Villanueva L."/>
            <person name="Von Meijenfeldt F.A.B."/>
            <person name="Westbye A.B."/>
            <person name="Yadav S."/>
            <person name="Hopmans E.C."/>
            <person name="Dutilh B.E."/>
            <person name="Sinninghe Damste J.S."/>
        </authorList>
    </citation>
    <scope>NUCLEOTIDE SEQUENCE [LARGE SCALE GENOMIC DNA]</scope>
    <source>
        <strain evidence="8">NIOZ-UU82</strain>
    </source>
</reference>
<dbReference type="PANTHER" id="PTHR21496">
    <property type="entry name" value="FERREDOXIN-RELATED"/>
    <property type="match status" value="1"/>
</dbReference>
<evidence type="ECO:0000256" key="2">
    <source>
        <dbReference type="ARBA" id="ARBA00022723"/>
    </source>
</evidence>
<keyword evidence="3" id="KW-0408">Iron</keyword>
<dbReference type="GO" id="GO:0051537">
    <property type="term" value="F:2 iron, 2 sulfur cluster binding"/>
    <property type="evidence" value="ECO:0007669"/>
    <property type="project" value="UniProtKB-KW"/>
</dbReference>
<evidence type="ECO:0000259" key="7">
    <source>
        <dbReference type="PROSITE" id="PS51296"/>
    </source>
</evidence>
<gene>
    <name evidence="8" type="ORF">H8E80_01745</name>
</gene>
<keyword evidence="4" id="KW-0411">Iron-sulfur</keyword>
<evidence type="ECO:0000256" key="4">
    <source>
        <dbReference type="ARBA" id="ARBA00023014"/>
    </source>
</evidence>
<evidence type="ECO:0000256" key="5">
    <source>
        <dbReference type="ARBA" id="ARBA00034078"/>
    </source>
</evidence>
<dbReference type="EMBL" id="JACNLL010000024">
    <property type="protein sequence ID" value="MBC8198758.1"/>
    <property type="molecule type" value="Genomic_DNA"/>
</dbReference>
<keyword evidence="1" id="KW-0001">2Fe-2S</keyword>
<dbReference type="PROSITE" id="PS51296">
    <property type="entry name" value="RIESKE"/>
    <property type="match status" value="1"/>
</dbReference>
<comment type="cofactor">
    <cofactor evidence="5">
        <name>[2Fe-2S] cluster</name>
        <dbReference type="ChEBI" id="CHEBI:190135"/>
    </cofactor>
</comment>
<comment type="caution">
    <text evidence="8">The sequence shown here is derived from an EMBL/GenBank/DDBJ whole genome shotgun (WGS) entry which is preliminary data.</text>
</comment>
<dbReference type="Gene3D" id="2.102.10.10">
    <property type="entry name" value="Rieske [2Fe-2S] iron-sulphur domain"/>
    <property type="match status" value="1"/>
</dbReference>
<dbReference type="InterPro" id="IPR036922">
    <property type="entry name" value="Rieske_2Fe-2S_sf"/>
</dbReference>
<dbReference type="CDD" id="cd03528">
    <property type="entry name" value="Rieske_RO_ferredoxin"/>
    <property type="match status" value="1"/>
</dbReference>
<dbReference type="InterPro" id="IPR017941">
    <property type="entry name" value="Rieske_2Fe-2S"/>
</dbReference>
<name>A0A8J6N3Z6_9BACT</name>
<dbReference type="AlphaFoldDB" id="A0A8J6N3Z6"/>
<dbReference type="GO" id="GO:0046872">
    <property type="term" value="F:metal ion binding"/>
    <property type="evidence" value="ECO:0007669"/>
    <property type="project" value="UniProtKB-KW"/>
</dbReference>
<keyword evidence="2" id="KW-0479">Metal-binding</keyword>
<proteinExistence type="inferred from homology"/>
<evidence type="ECO:0000256" key="6">
    <source>
        <dbReference type="ARBA" id="ARBA00038001"/>
    </source>
</evidence>
<evidence type="ECO:0000256" key="1">
    <source>
        <dbReference type="ARBA" id="ARBA00022714"/>
    </source>
</evidence>
<protein>
    <submittedName>
        <fullName evidence="8">Non-heme iron oxygenase ferredoxin subunit</fullName>
    </submittedName>
</protein>
<evidence type="ECO:0000256" key="3">
    <source>
        <dbReference type="ARBA" id="ARBA00023004"/>
    </source>
</evidence>
<dbReference type="SUPFAM" id="SSF50022">
    <property type="entry name" value="ISP domain"/>
    <property type="match status" value="1"/>
</dbReference>
<evidence type="ECO:0000313" key="9">
    <source>
        <dbReference type="Proteomes" id="UP000603545"/>
    </source>
</evidence>
<comment type="similarity">
    <text evidence="6">Belongs to the bacterial ring-hydroxylating dioxygenase ferredoxin component family.</text>
</comment>
<organism evidence="8 9">
    <name type="scientific">Candidatus Desulfaltia bathyphila</name>
    <dbReference type="NCBI Taxonomy" id="2841697"/>
    <lineage>
        <taxon>Bacteria</taxon>
        <taxon>Pseudomonadati</taxon>
        <taxon>Thermodesulfobacteriota</taxon>
        <taxon>Desulfobacteria</taxon>
        <taxon>Desulfobacterales</taxon>
        <taxon>Desulfobacterales incertae sedis</taxon>
        <taxon>Candidatus Desulfaltia</taxon>
    </lineage>
</organism>
<accession>A0A8J6N3Z6</accession>
<sequence>MSSWIEVGKTGELAKGAMKEVLIKGQEILLVKVGDNYYASDNRCPHMGGKLSRGRLDSAVVTCPRHGSQFDVTDGNVVQWLKGTGFFTTLGKMLKSPRPVRTYPVKLKDNRIMVQIPDRT</sequence>
<dbReference type="PANTHER" id="PTHR21496:SF0">
    <property type="entry name" value="RIESKE DOMAIN-CONTAINING PROTEIN"/>
    <property type="match status" value="1"/>
</dbReference>
<feature type="domain" description="Rieske" evidence="7">
    <location>
        <begin position="5"/>
        <end position="114"/>
    </location>
</feature>
<dbReference type="Pfam" id="PF00355">
    <property type="entry name" value="Rieske"/>
    <property type="match status" value="1"/>
</dbReference>